<sequence length="95" mass="10962">MSKIKLINSFEKSIYVMRCLFCAGNPNECVRSKIFWNVLDIQNVSPGYRKYLFTSILNALDAVKIDKTFLINSMKRVIKGSSEEVIDINRLHAFL</sequence>
<dbReference type="Proteomes" id="UP000046392">
    <property type="component" value="Unplaced"/>
</dbReference>
<protein>
    <submittedName>
        <fullName evidence="2">Uncharacterized protein</fullName>
    </submittedName>
</protein>
<organism evidence="1 2">
    <name type="scientific">Strongyloides papillosus</name>
    <name type="common">Intestinal threadworm</name>
    <dbReference type="NCBI Taxonomy" id="174720"/>
    <lineage>
        <taxon>Eukaryota</taxon>
        <taxon>Metazoa</taxon>
        <taxon>Ecdysozoa</taxon>
        <taxon>Nematoda</taxon>
        <taxon>Chromadorea</taxon>
        <taxon>Rhabditida</taxon>
        <taxon>Tylenchina</taxon>
        <taxon>Panagrolaimomorpha</taxon>
        <taxon>Strongyloidoidea</taxon>
        <taxon>Strongyloididae</taxon>
        <taxon>Strongyloides</taxon>
    </lineage>
</organism>
<evidence type="ECO:0000313" key="1">
    <source>
        <dbReference type="Proteomes" id="UP000046392"/>
    </source>
</evidence>
<reference evidence="2" key="1">
    <citation type="submission" date="2017-02" db="UniProtKB">
        <authorList>
            <consortium name="WormBaseParasite"/>
        </authorList>
    </citation>
    <scope>IDENTIFICATION</scope>
</reference>
<name>A0A0N5CAH7_STREA</name>
<dbReference type="STRING" id="174720.A0A0N5CAH7"/>
<dbReference type="AlphaFoldDB" id="A0A0N5CAH7"/>
<accession>A0A0N5CAH7</accession>
<proteinExistence type="predicted"/>
<evidence type="ECO:0000313" key="2">
    <source>
        <dbReference type="WBParaSite" id="SPAL_0001490000.1"/>
    </source>
</evidence>
<keyword evidence="1" id="KW-1185">Reference proteome</keyword>
<dbReference type="WBParaSite" id="SPAL_0001490000.1">
    <property type="protein sequence ID" value="SPAL_0001490000.1"/>
    <property type="gene ID" value="SPAL_0001490000"/>
</dbReference>